<accession>A0ACB6ZS39</accession>
<proteinExistence type="predicted"/>
<evidence type="ECO:0000313" key="1">
    <source>
        <dbReference type="EMBL" id="KAF9652215.1"/>
    </source>
</evidence>
<comment type="caution">
    <text evidence="1">The sequence shown here is derived from an EMBL/GenBank/DDBJ whole genome shotgun (WGS) entry which is preliminary data.</text>
</comment>
<dbReference type="Proteomes" id="UP000886501">
    <property type="component" value="Unassembled WGS sequence"/>
</dbReference>
<evidence type="ECO:0000313" key="2">
    <source>
        <dbReference type="Proteomes" id="UP000886501"/>
    </source>
</evidence>
<protein>
    <submittedName>
        <fullName evidence="1">Uncharacterized protein</fullName>
    </submittedName>
</protein>
<gene>
    <name evidence="1" type="ORF">BDM02DRAFT_3183927</name>
</gene>
<reference evidence="1" key="2">
    <citation type="journal article" date="2020" name="Nat. Commun.">
        <title>Large-scale genome sequencing of mycorrhizal fungi provides insights into the early evolution of symbiotic traits.</title>
        <authorList>
            <person name="Miyauchi S."/>
            <person name="Kiss E."/>
            <person name="Kuo A."/>
            <person name="Drula E."/>
            <person name="Kohler A."/>
            <person name="Sanchez-Garcia M."/>
            <person name="Morin E."/>
            <person name="Andreopoulos B."/>
            <person name="Barry K.W."/>
            <person name="Bonito G."/>
            <person name="Buee M."/>
            <person name="Carver A."/>
            <person name="Chen C."/>
            <person name="Cichocki N."/>
            <person name="Clum A."/>
            <person name="Culley D."/>
            <person name="Crous P.W."/>
            <person name="Fauchery L."/>
            <person name="Girlanda M."/>
            <person name="Hayes R.D."/>
            <person name="Keri Z."/>
            <person name="LaButti K."/>
            <person name="Lipzen A."/>
            <person name="Lombard V."/>
            <person name="Magnuson J."/>
            <person name="Maillard F."/>
            <person name="Murat C."/>
            <person name="Nolan M."/>
            <person name="Ohm R.A."/>
            <person name="Pangilinan J."/>
            <person name="Pereira M.F."/>
            <person name="Perotto S."/>
            <person name="Peter M."/>
            <person name="Pfister S."/>
            <person name="Riley R."/>
            <person name="Sitrit Y."/>
            <person name="Stielow J.B."/>
            <person name="Szollosi G."/>
            <person name="Zifcakova L."/>
            <person name="Stursova M."/>
            <person name="Spatafora J.W."/>
            <person name="Tedersoo L."/>
            <person name="Vaario L.M."/>
            <person name="Yamada A."/>
            <person name="Yan M."/>
            <person name="Wang P."/>
            <person name="Xu J."/>
            <person name="Bruns T."/>
            <person name="Baldrian P."/>
            <person name="Vilgalys R."/>
            <person name="Dunand C."/>
            <person name="Henrissat B."/>
            <person name="Grigoriev I.V."/>
            <person name="Hibbett D."/>
            <person name="Nagy L.G."/>
            <person name="Martin F.M."/>
        </authorList>
    </citation>
    <scope>NUCLEOTIDE SEQUENCE</scope>
    <source>
        <strain evidence="1">P2</strain>
    </source>
</reference>
<dbReference type="EMBL" id="MU117970">
    <property type="protein sequence ID" value="KAF9652215.1"/>
    <property type="molecule type" value="Genomic_DNA"/>
</dbReference>
<keyword evidence="2" id="KW-1185">Reference proteome</keyword>
<sequence>MDTRAYPGQGLSLSQLVFALNEEVKRVAYCSSFTFDAVAQLDRDTSSALANIREWKNSFAPINRVPLEVLSLIPTHFSYESDLLHATSVCRHWHRTFTQRATLWSELNLVVKRSPFFVKTLLERAKGSALDITSACLDRTDILALLGPHAQNFRKLDFVYGYWSDIQMFSEAASGPLPLLQTLKIHVADFNPLAPEPADFPILPLFTGAVNLKEFRLYSEGLPFLNHFAFPHLTTFDLTVELESGSFPASQLLNFLEATPTLRVVHVKIEGEISLVDAPPERIVILPNVERLAVTGDGPRYEVAAHISCPSAKRTSLIHEEDLGHVMPQEVFPTSVSWNVIAPQHMASQIDEVALGITTARNFVVSCSLSFLSPGLATLELGYRMFSIYDDDDDDDDHEESDFSLGQKHVRVFSQASKTIRNHPLLANVKRFLIQDSHAPLTSNQLTRVADEVGQLFRSIGPLEELTLDVVDLRPYLALSIDLPEFDDVKRSGAYPQIKELTIIERSQETIEEECFAAIVEFAKSQHALGVPFERMIFRVKESPVEMAERLGPWVGAVDCYEMIIADDQDE</sequence>
<organism evidence="1 2">
    <name type="scientific">Thelephora ganbajun</name>
    <name type="common">Ganba fungus</name>
    <dbReference type="NCBI Taxonomy" id="370292"/>
    <lineage>
        <taxon>Eukaryota</taxon>
        <taxon>Fungi</taxon>
        <taxon>Dikarya</taxon>
        <taxon>Basidiomycota</taxon>
        <taxon>Agaricomycotina</taxon>
        <taxon>Agaricomycetes</taxon>
        <taxon>Thelephorales</taxon>
        <taxon>Thelephoraceae</taxon>
        <taxon>Thelephora</taxon>
    </lineage>
</organism>
<reference evidence="1" key="1">
    <citation type="submission" date="2019-10" db="EMBL/GenBank/DDBJ databases">
        <authorList>
            <consortium name="DOE Joint Genome Institute"/>
            <person name="Kuo A."/>
            <person name="Miyauchi S."/>
            <person name="Kiss E."/>
            <person name="Drula E."/>
            <person name="Kohler A."/>
            <person name="Sanchez-Garcia M."/>
            <person name="Andreopoulos B."/>
            <person name="Barry K.W."/>
            <person name="Bonito G."/>
            <person name="Buee M."/>
            <person name="Carver A."/>
            <person name="Chen C."/>
            <person name="Cichocki N."/>
            <person name="Clum A."/>
            <person name="Culley D."/>
            <person name="Crous P.W."/>
            <person name="Fauchery L."/>
            <person name="Girlanda M."/>
            <person name="Hayes R."/>
            <person name="Keri Z."/>
            <person name="Labutti K."/>
            <person name="Lipzen A."/>
            <person name="Lombard V."/>
            <person name="Magnuson J."/>
            <person name="Maillard F."/>
            <person name="Morin E."/>
            <person name="Murat C."/>
            <person name="Nolan M."/>
            <person name="Ohm R."/>
            <person name="Pangilinan J."/>
            <person name="Pereira M."/>
            <person name="Perotto S."/>
            <person name="Peter M."/>
            <person name="Riley R."/>
            <person name="Sitrit Y."/>
            <person name="Stielow B."/>
            <person name="Szollosi G."/>
            <person name="Zifcakova L."/>
            <person name="Stursova M."/>
            <person name="Spatafora J.W."/>
            <person name="Tedersoo L."/>
            <person name="Vaario L.-M."/>
            <person name="Yamada A."/>
            <person name="Yan M."/>
            <person name="Wang P."/>
            <person name="Xu J."/>
            <person name="Bruns T."/>
            <person name="Baldrian P."/>
            <person name="Vilgalys R."/>
            <person name="Henrissat B."/>
            <person name="Grigoriev I.V."/>
            <person name="Hibbett D."/>
            <person name="Nagy L.G."/>
            <person name="Martin F.M."/>
        </authorList>
    </citation>
    <scope>NUCLEOTIDE SEQUENCE</scope>
    <source>
        <strain evidence="1">P2</strain>
    </source>
</reference>
<name>A0ACB6ZS39_THEGA</name>